<name>A0AA38FH88_TAXCH</name>
<accession>A0AA38FH88</accession>
<keyword evidence="2" id="KW-1185">Reference proteome</keyword>
<evidence type="ECO:0000313" key="1">
    <source>
        <dbReference type="EMBL" id="KAH9301962.1"/>
    </source>
</evidence>
<dbReference type="AlphaFoldDB" id="A0AA38FH88"/>
<proteinExistence type="predicted"/>
<reference evidence="1 2" key="1">
    <citation type="journal article" date="2021" name="Nat. Plants">
        <title>The Taxus genome provides insights into paclitaxel biosynthesis.</title>
        <authorList>
            <person name="Xiong X."/>
            <person name="Gou J."/>
            <person name="Liao Q."/>
            <person name="Li Y."/>
            <person name="Zhou Q."/>
            <person name="Bi G."/>
            <person name="Li C."/>
            <person name="Du R."/>
            <person name="Wang X."/>
            <person name="Sun T."/>
            <person name="Guo L."/>
            <person name="Liang H."/>
            <person name="Lu P."/>
            <person name="Wu Y."/>
            <person name="Zhang Z."/>
            <person name="Ro D.K."/>
            <person name="Shang Y."/>
            <person name="Huang S."/>
            <person name="Yan J."/>
        </authorList>
    </citation>
    <scope>NUCLEOTIDE SEQUENCE [LARGE SCALE GENOMIC DNA]</scope>
    <source>
        <strain evidence="1">Ta-2019</strain>
    </source>
</reference>
<feature type="non-terminal residue" evidence="1">
    <location>
        <position position="64"/>
    </location>
</feature>
<sequence>LKIKRRLLLKTFLISRVKKDGDQGMFLQKFLHLTGIGSRLLAWIKLKHGRLQLHEGKQFWEGRT</sequence>
<comment type="caution">
    <text evidence="1">The sequence shown here is derived from an EMBL/GenBank/DDBJ whole genome shotgun (WGS) entry which is preliminary data.</text>
</comment>
<feature type="non-terminal residue" evidence="1">
    <location>
        <position position="1"/>
    </location>
</feature>
<dbReference type="Proteomes" id="UP000824469">
    <property type="component" value="Unassembled WGS sequence"/>
</dbReference>
<protein>
    <submittedName>
        <fullName evidence="1">Uncharacterized protein</fullName>
    </submittedName>
</protein>
<dbReference type="EMBL" id="JAHRHJ020000009">
    <property type="protein sequence ID" value="KAH9301962.1"/>
    <property type="molecule type" value="Genomic_DNA"/>
</dbReference>
<gene>
    <name evidence="1" type="ORF">KI387_013545</name>
</gene>
<organism evidence="1 2">
    <name type="scientific">Taxus chinensis</name>
    <name type="common">Chinese yew</name>
    <name type="synonym">Taxus wallichiana var. chinensis</name>
    <dbReference type="NCBI Taxonomy" id="29808"/>
    <lineage>
        <taxon>Eukaryota</taxon>
        <taxon>Viridiplantae</taxon>
        <taxon>Streptophyta</taxon>
        <taxon>Embryophyta</taxon>
        <taxon>Tracheophyta</taxon>
        <taxon>Spermatophyta</taxon>
        <taxon>Pinopsida</taxon>
        <taxon>Pinidae</taxon>
        <taxon>Conifers II</taxon>
        <taxon>Cupressales</taxon>
        <taxon>Taxaceae</taxon>
        <taxon>Taxus</taxon>
    </lineage>
</organism>
<evidence type="ECO:0000313" key="2">
    <source>
        <dbReference type="Proteomes" id="UP000824469"/>
    </source>
</evidence>